<dbReference type="OrthoDB" id="2990728at2"/>
<evidence type="ECO:0000256" key="5">
    <source>
        <dbReference type="SAM" id="MobiDB-lite"/>
    </source>
</evidence>
<gene>
    <name evidence="8" type="ORF">DES38_10811</name>
</gene>
<dbReference type="RefSeq" id="WP_110251539.1">
    <property type="nucleotide sequence ID" value="NZ_QJJR01000008.1"/>
</dbReference>
<feature type="domain" description="Lipopolysaccharide assembly protein A" evidence="7">
    <location>
        <begin position="24"/>
        <end position="84"/>
    </location>
</feature>
<name>A0A2V3W793_9BACI</name>
<keyword evidence="4 6" id="KW-0472">Membrane</keyword>
<organism evidence="8 9">
    <name type="scientific">Streptohalobacillus salinus</name>
    <dbReference type="NCBI Taxonomy" id="621096"/>
    <lineage>
        <taxon>Bacteria</taxon>
        <taxon>Bacillati</taxon>
        <taxon>Bacillota</taxon>
        <taxon>Bacilli</taxon>
        <taxon>Bacillales</taxon>
        <taxon>Bacillaceae</taxon>
        <taxon>Streptohalobacillus</taxon>
    </lineage>
</organism>
<feature type="transmembrane region" description="Helical" evidence="6">
    <location>
        <begin position="43"/>
        <end position="65"/>
    </location>
</feature>
<feature type="region of interest" description="Disordered" evidence="5">
    <location>
        <begin position="85"/>
        <end position="106"/>
    </location>
</feature>
<dbReference type="Pfam" id="PF06305">
    <property type="entry name" value="LapA_dom"/>
    <property type="match status" value="1"/>
</dbReference>
<keyword evidence="3 6" id="KW-1133">Transmembrane helix</keyword>
<dbReference type="PANTHER" id="PTHR41335:SF1">
    <property type="entry name" value="MEMBRANE PROTEIN"/>
    <property type="match status" value="1"/>
</dbReference>
<dbReference type="AlphaFoldDB" id="A0A2V3W793"/>
<evidence type="ECO:0000256" key="2">
    <source>
        <dbReference type="ARBA" id="ARBA00022692"/>
    </source>
</evidence>
<dbReference type="InterPro" id="IPR010445">
    <property type="entry name" value="LapA_dom"/>
</dbReference>
<evidence type="ECO:0000256" key="4">
    <source>
        <dbReference type="ARBA" id="ARBA00023136"/>
    </source>
</evidence>
<evidence type="ECO:0000259" key="7">
    <source>
        <dbReference type="Pfam" id="PF06305"/>
    </source>
</evidence>
<reference evidence="8 9" key="1">
    <citation type="submission" date="2018-05" db="EMBL/GenBank/DDBJ databases">
        <title>Genomic Encyclopedia of Type Strains, Phase IV (KMG-IV): sequencing the most valuable type-strain genomes for metagenomic binning, comparative biology and taxonomic classification.</title>
        <authorList>
            <person name="Goeker M."/>
        </authorList>
    </citation>
    <scope>NUCLEOTIDE SEQUENCE [LARGE SCALE GENOMIC DNA]</scope>
    <source>
        <strain evidence="8 9">DSM 22440</strain>
    </source>
</reference>
<evidence type="ECO:0000256" key="6">
    <source>
        <dbReference type="SAM" id="Phobius"/>
    </source>
</evidence>
<evidence type="ECO:0000256" key="1">
    <source>
        <dbReference type="ARBA" id="ARBA00022475"/>
    </source>
</evidence>
<comment type="caution">
    <text evidence="8">The sequence shown here is derived from an EMBL/GenBank/DDBJ whole genome shotgun (WGS) entry which is preliminary data.</text>
</comment>
<evidence type="ECO:0000313" key="9">
    <source>
        <dbReference type="Proteomes" id="UP000247922"/>
    </source>
</evidence>
<dbReference type="EMBL" id="QJJR01000008">
    <property type="protein sequence ID" value="PXW90002.1"/>
    <property type="molecule type" value="Genomic_DNA"/>
</dbReference>
<dbReference type="GO" id="GO:0005886">
    <property type="term" value="C:plasma membrane"/>
    <property type="evidence" value="ECO:0007669"/>
    <property type="project" value="InterPro"/>
</dbReference>
<keyword evidence="9" id="KW-1185">Reference proteome</keyword>
<keyword evidence="2 6" id="KW-0812">Transmembrane</keyword>
<evidence type="ECO:0000256" key="3">
    <source>
        <dbReference type="ARBA" id="ARBA00022989"/>
    </source>
</evidence>
<evidence type="ECO:0000313" key="8">
    <source>
        <dbReference type="EMBL" id="PXW90002.1"/>
    </source>
</evidence>
<protein>
    <submittedName>
        <fullName evidence="8">Putative integral membrane protein</fullName>
    </submittedName>
</protein>
<proteinExistence type="predicted"/>
<dbReference type="Proteomes" id="UP000247922">
    <property type="component" value="Unassembled WGS sequence"/>
</dbReference>
<keyword evidence="1" id="KW-1003">Cell membrane</keyword>
<accession>A0A2V3W793</accession>
<sequence length="106" mass="11693">MKGQTYIILALLFALIVATFAVINVEAVEVNYLFFQSESPLILVILVSTLLGGLITGGFGIYHLIGVKKKMRQLQEENQQLRAQTAVSYDASDSKDTEEADVEVIE</sequence>
<dbReference type="PANTHER" id="PTHR41335">
    <property type="entry name" value="MEMBRANE PROTEIN-RELATED"/>
    <property type="match status" value="1"/>
</dbReference>